<gene>
    <name evidence="1" type="ORF">NCTC9706_03566</name>
</gene>
<name>A0A377FJJ0_ECOLX</name>
<reference evidence="1 2" key="1">
    <citation type="submission" date="2018-06" db="EMBL/GenBank/DDBJ databases">
        <authorList>
            <consortium name="Pathogen Informatics"/>
            <person name="Doyle S."/>
        </authorList>
    </citation>
    <scope>NUCLEOTIDE SEQUENCE [LARGE SCALE GENOMIC DNA]</scope>
    <source>
        <strain evidence="1 2">NCTC9706</strain>
    </source>
</reference>
<dbReference type="EMBL" id="UGGJ01000004">
    <property type="protein sequence ID" value="STN86427.1"/>
    <property type="molecule type" value="Genomic_DNA"/>
</dbReference>
<organism evidence="1 2">
    <name type="scientific">Escherichia coli</name>
    <dbReference type="NCBI Taxonomy" id="562"/>
    <lineage>
        <taxon>Bacteria</taxon>
        <taxon>Pseudomonadati</taxon>
        <taxon>Pseudomonadota</taxon>
        <taxon>Gammaproteobacteria</taxon>
        <taxon>Enterobacterales</taxon>
        <taxon>Enterobacteriaceae</taxon>
        <taxon>Escherichia</taxon>
    </lineage>
</organism>
<protein>
    <submittedName>
        <fullName evidence="1">Uncharacterized protein</fullName>
    </submittedName>
</protein>
<evidence type="ECO:0000313" key="2">
    <source>
        <dbReference type="Proteomes" id="UP000254460"/>
    </source>
</evidence>
<dbReference type="AlphaFoldDB" id="A0A377FJJ0"/>
<accession>A0A377FJJ0</accession>
<proteinExistence type="predicted"/>
<sequence>MLLPGLFYLSDTSQLVIRLLDGCQQWVNPQNSLAICQRSGGSGTITG</sequence>
<evidence type="ECO:0000313" key="1">
    <source>
        <dbReference type="EMBL" id="STN86427.1"/>
    </source>
</evidence>
<dbReference type="Proteomes" id="UP000254460">
    <property type="component" value="Unassembled WGS sequence"/>
</dbReference>